<evidence type="ECO:0000256" key="9">
    <source>
        <dbReference type="RuleBase" id="RU004006"/>
    </source>
</evidence>
<dbReference type="InterPro" id="IPR036394">
    <property type="entry name" value="Ribosomal_uL22_sf"/>
</dbReference>
<sequence>MDIIATQKYLITSPKKLREVAAVAKKLSPARALEVLPFIGKRAAGPLSKVIKSAIANATVKGEAEGDLVFKEIQISEGPRLKRWRAGAHGRAKPFKKRMSHIRVVLTSVNRELSSKDKEANKVEEKKGKDVSKD</sequence>
<dbReference type="Proteomes" id="UP000177091">
    <property type="component" value="Unassembled WGS sequence"/>
</dbReference>
<comment type="function">
    <text evidence="7 10">This protein binds specifically to 23S rRNA; its binding is stimulated by other ribosomal proteins, e.g., L4, L17, and L20. It is important during the early stages of 50S assembly. It makes multiple contacts with different domains of the 23S rRNA in the assembled 50S subunit and ribosome.</text>
</comment>
<dbReference type="PANTHER" id="PTHR13501:SF8">
    <property type="entry name" value="LARGE RIBOSOMAL SUBUNIT PROTEIN UL22M"/>
    <property type="match status" value="1"/>
</dbReference>
<evidence type="ECO:0000256" key="2">
    <source>
        <dbReference type="ARBA" id="ARBA00022730"/>
    </source>
</evidence>
<comment type="similarity">
    <text evidence="1 7 8">Belongs to the universal ribosomal protein uL22 family.</text>
</comment>
<dbReference type="CDD" id="cd00336">
    <property type="entry name" value="Ribosomal_L22"/>
    <property type="match status" value="1"/>
</dbReference>
<dbReference type="HAMAP" id="MF_01331_B">
    <property type="entry name" value="Ribosomal_uL22_B"/>
    <property type="match status" value="1"/>
</dbReference>
<comment type="function">
    <text evidence="7">The globular domain of the protein is located near the polypeptide exit tunnel on the outside of the subunit, while an extended beta-hairpin is found that lines the wall of the exit tunnel in the center of the 70S ribosome.</text>
</comment>
<dbReference type="EMBL" id="MGFK01000006">
    <property type="protein sequence ID" value="OGM04776.1"/>
    <property type="molecule type" value="Genomic_DNA"/>
</dbReference>
<accession>A0A1F7WPK0</accession>
<gene>
    <name evidence="7" type="primary">rplV</name>
    <name evidence="12" type="ORF">A2112_02470</name>
</gene>
<proteinExistence type="inferred from homology"/>
<dbReference type="InterPro" id="IPR005727">
    <property type="entry name" value="Ribosomal_uL22_bac/chlpt-type"/>
</dbReference>
<dbReference type="GO" id="GO:0006412">
    <property type="term" value="P:translation"/>
    <property type="evidence" value="ECO:0007669"/>
    <property type="project" value="UniProtKB-UniRule"/>
</dbReference>
<reference evidence="12 13" key="1">
    <citation type="journal article" date="2016" name="Nat. Commun.">
        <title>Thousands of microbial genomes shed light on interconnected biogeochemical processes in an aquifer system.</title>
        <authorList>
            <person name="Anantharaman K."/>
            <person name="Brown C.T."/>
            <person name="Hug L.A."/>
            <person name="Sharon I."/>
            <person name="Castelle C.J."/>
            <person name="Probst A.J."/>
            <person name="Thomas B.C."/>
            <person name="Singh A."/>
            <person name="Wilkins M.J."/>
            <person name="Karaoz U."/>
            <person name="Brodie E.L."/>
            <person name="Williams K.H."/>
            <person name="Hubbard S.S."/>
            <person name="Banfield J.F."/>
        </authorList>
    </citation>
    <scope>NUCLEOTIDE SEQUENCE [LARGE SCALE GENOMIC DNA]</scope>
</reference>
<evidence type="ECO:0000256" key="3">
    <source>
        <dbReference type="ARBA" id="ARBA00022884"/>
    </source>
</evidence>
<keyword evidence="3 7" id="KW-0694">RNA-binding</keyword>
<dbReference type="Gene3D" id="3.90.470.10">
    <property type="entry name" value="Ribosomal protein L22/L17"/>
    <property type="match status" value="1"/>
</dbReference>
<evidence type="ECO:0000256" key="11">
    <source>
        <dbReference type="SAM" id="MobiDB-lite"/>
    </source>
</evidence>
<dbReference type="InterPro" id="IPR047867">
    <property type="entry name" value="Ribosomal_uL22_bac/org-type"/>
</dbReference>
<dbReference type="GO" id="GO:0022625">
    <property type="term" value="C:cytosolic large ribosomal subunit"/>
    <property type="evidence" value="ECO:0007669"/>
    <property type="project" value="TreeGrafter"/>
</dbReference>
<evidence type="ECO:0000256" key="4">
    <source>
        <dbReference type="ARBA" id="ARBA00022980"/>
    </source>
</evidence>
<dbReference type="GO" id="GO:0019843">
    <property type="term" value="F:rRNA binding"/>
    <property type="evidence" value="ECO:0007669"/>
    <property type="project" value="UniProtKB-UniRule"/>
</dbReference>
<dbReference type="PANTHER" id="PTHR13501">
    <property type="entry name" value="CHLOROPLAST 50S RIBOSOMAL PROTEIN L22-RELATED"/>
    <property type="match status" value="1"/>
</dbReference>
<evidence type="ECO:0000256" key="6">
    <source>
        <dbReference type="ARBA" id="ARBA00035207"/>
    </source>
</evidence>
<protein>
    <recommendedName>
        <fullName evidence="6 7">Large ribosomal subunit protein uL22</fullName>
    </recommendedName>
</protein>
<dbReference type="InterPro" id="IPR001063">
    <property type="entry name" value="Ribosomal_uL22"/>
</dbReference>
<keyword evidence="2 7" id="KW-0699">rRNA-binding</keyword>
<evidence type="ECO:0000256" key="5">
    <source>
        <dbReference type="ARBA" id="ARBA00023274"/>
    </source>
</evidence>
<evidence type="ECO:0000256" key="10">
    <source>
        <dbReference type="RuleBase" id="RU004008"/>
    </source>
</evidence>
<evidence type="ECO:0000256" key="1">
    <source>
        <dbReference type="ARBA" id="ARBA00009451"/>
    </source>
</evidence>
<evidence type="ECO:0000256" key="7">
    <source>
        <dbReference type="HAMAP-Rule" id="MF_01331"/>
    </source>
</evidence>
<name>A0A1F7WPK0_9BACT</name>
<evidence type="ECO:0000313" key="13">
    <source>
        <dbReference type="Proteomes" id="UP000177091"/>
    </source>
</evidence>
<dbReference type="Pfam" id="PF00237">
    <property type="entry name" value="Ribosomal_L22"/>
    <property type="match status" value="1"/>
</dbReference>
<comment type="subunit">
    <text evidence="7 9">Part of the 50S ribosomal subunit.</text>
</comment>
<evidence type="ECO:0000256" key="8">
    <source>
        <dbReference type="RuleBase" id="RU004005"/>
    </source>
</evidence>
<keyword evidence="5 7" id="KW-0687">Ribonucleoprotein</keyword>
<dbReference type="AlphaFoldDB" id="A0A1F7WPK0"/>
<dbReference type="GO" id="GO:0003735">
    <property type="term" value="F:structural constituent of ribosome"/>
    <property type="evidence" value="ECO:0007669"/>
    <property type="project" value="InterPro"/>
</dbReference>
<comment type="caution">
    <text evidence="12">The sequence shown here is derived from an EMBL/GenBank/DDBJ whole genome shotgun (WGS) entry which is preliminary data.</text>
</comment>
<organism evidence="12 13">
    <name type="scientific">Candidatus Woesebacteria bacterium GWA1_42_12</name>
    <dbReference type="NCBI Taxonomy" id="1802472"/>
    <lineage>
        <taxon>Bacteria</taxon>
        <taxon>Candidatus Woeseibacteriota</taxon>
    </lineage>
</organism>
<feature type="region of interest" description="Disordered" evidence="11">
    <location>
        <begin position="114"/>
        <end position="134"/>
    </location>
</feature>
<keyword evidence="4 7" id="KW-0689">Ribosomal protein</keyword>
<dbReference type="SUPFAM" id="SSF54843">
    <property type="entry name" value="Ribosomal protein L22"/>
    <property type="match status" value="1"/>
</dbReference>
<evidence type="ECO:0000313" key="12">
    <source>
        <dbReference type="EMBL" id="OGM04776.1"/>
    </source>
</evidence>